<protein>
    <submittedName>
        <fullName evidence="8">SULTR4 protein</fullName>
    </submittedName>
</protein>
<accession>A0A812LIT0</accession>
<evidence type="ECO:0000256" key="2">
    <source>
        <dbReference type="ARBA" id="ARBA00022692"/>
    </source>
</evidence>
<sequence length="295" mass="32845">MATQDTCTAYDGHGVGHELQGSDLEMPGLWESGEARLFYYLPKFALAAIVVSSVSKLVAYDVAMNLYRVKKADFTMWMTAMIGTLCVGPRLGISLAALLSLLIVIYESIHPPIQVLWRVEGSNSYRNILQAPEGAFMDGIFIARIGGSLYFANVAYVEDSLLTLISDMREISEVRYLVLDFTPVVTADYSAMEVLHSVIHDFRSQGIDVAFSCVGERLERSLQKFGLLDYLGEEWLFHSVHEAVMHCVCAGGDPIGLATLQQEQEEALRELEHAQRRCRQLQICDRGGIHRFTAG</sequence>
<dbReference type="Gene3D" id="3.30.750.24">
    <property type="entry name" value="STAS domain"/>
    <property type="match status" value="1"/>
</dbReference>
<dbReference type="Pfam" id="PF00916">
    <property type="entry name" value="Sulfate_transp"/>
    <property type="match status" value="1"/>
</dbReference>
<dbReference type="PROSITE" id="PS50801">
    <property type="entry name" value="STAS"/>
    <property type="match status" value="1"/>
</dbReference>
<evidence type="ECO:0000256" key="6">
    <source>
        <dbReference type="SAM" id="Phobius"/>
    </source>
</evidence>
<dbReference type="PANTHER" id="PTHR11814">
    <property type="entry name" value="SULFATE TRANSPORTER"/>
    <property type="match status" value="1"/>
</dbReference>
<dbReference type="InterPro" id="IPR036513">
    <property type="entry name" value="STAS_dom_sf"/>
</dbReference>
<dbReference type="Pfam" id="PF01740">
    <property type="entry name" value="STAS"/>
    <property type="match status" value="1"/>
</dbReference>
<reference evidence="8" key="1">
    <citation type="submission" date="2021-02" db="EMBL/GenBank/DDBJ databases">
        <authorList>
            <person name="Dougan E. K."/>
            <person name="Rhodes N."/>
            <person name="Thang M."/>
            <person name="Chan C."/>
        </authorList>
    </citation>
    <scope>NUCLEOTIDE SEQUENCE</scope>
</reference>
<comment type="subcellular location">
    <subcellularLocation>
        <location evidence="1">Membrane</location>
        <topology evidence="1">Multi-pass membrane protein</topology>
    </subcellularLocation>
</comment>
<evidence type="ECO:0000256" key="5">
    <source>
        <dbReference type="SAM" id="Coils"/>
    </source>
</evidence>
<keyword evidence="3 6" id="KW-1133">Transmembrane helix</keyword>
<feature type="domain" description="STAS" evidence="7">
    <location>
        <begin position="130"/>
        <end position="247"/>
    </location>
</feature>
<dbReference type="OrthoDB" id="288203at2759"/>
<dbReference type="GO" id="GO:0055085">
    <property type="term" value="P:transmembrane transport"/>
    <property type="evidence" value="ECO:0007669"/>
    <property type="project" value="InterPro"/>
</dbReference>
<proteinExistence type="predicted"/>
<keyword evidence="4 6" id="KW-0472">Membrane</keyword>
<keyword evidence="9" id="KW-1185">Reference proteome</keyword>
<dbReference type="SUPFAM" id="SSF52091">
    <property type="entry name" value="SpoIIaa-like"/>
    <property type="match status" value="1"/>
</dbReference>
<organism evidence="8 9">
    <name type="scientific">Symbiodinium natans</name>
    <dbReference type="NCBI Taxonomy" id="878477"/>
    <lineage>
        <taxon>Eukaryota</taxon>
        <taxon>Sar</taxon>
        <taxon>Alveolata</taxon>
        <taxon>Dinophyceae</taxon>
        <taxon>Suessiales</taxon>
        <taxon>Symbiodiniaceae</taxon>
        <taxon>Symbiodinium</taxon>
    </lineage>
</organism>
<feature type="coiled-coil region" evidence="5">
    <location>
        <begin position="257"/>
        <end position="284"/>
    </location>
</feature>
<evidence type="ECO:0000256" key="4">
    <source>
        <dbReference type="ARBA" id="ARBA00023136"/>
    </source>
</evidence>
<gene>
    <name evidence="8" type="primary">SULTR4</name>
    <name evidence="8" type="ORF">SNAT2548_LOCUS11097</name>
</gene>
<dbReference type="EMBL" id="CAJNDS010000968">
    <property type="protein sequence ID" value="CAE7242299.1"/>
    <property type="molecule type" value="Genomic_DNA"/>
</dbReference>
<keyword evidence="2 6" id="KW-0812">Transmembrane</keyword>
<feature type="transmembrane region" description="Helical" evidence="6">
    <location>
        <begin position="80"/>
        <end position="106"/>
    </location>
</feature>
<dbReference type="InterPro" id="IPR001902">
    <property type="entry name" value="SLC26A/SulP_fam"/>
</dbReference>
<evidence type="ECO:0000259" key="7">
    <source>
        <dbReference type="PROSITE" id="PS50801"/>
    </source>
</evidence>
<dbReference type="Proteomes" id="UP000604046">
    <property type="component" value="Unassembled WGS sequence"/>
</dbReference>
<dbReference type="GO" id="GO:0016020">
    <property type="term" value="C:membrane"/>
    <property type="evidence" value="ECO:0007669"/>
    <property type="project" value="UniProtKB-SubCell"/>
</dbReference>
<evidence type="ECO:0000313" key="8">
    <source>
        <dbReference type="EMBL" id="CAE7242299.1"/>
    </source>
</evidence>
<comment type="caution">
    <text evidence="8">The sequence shown here is derived from an EMBL/GenBank/DDBJ whole genome shotgun (WGS) entry which is preliminary data.</text>
</comment>
<evidence type="ECO:0000256" key="3">
    <source>
        <dbReference type="ARBA" id="ARBA00022989"/>
    </source>
</evidence>
<dbReference type="CDD" id="cd07042">
    <property type="entry name" value="STAS_SulP_like_sulfate_transporter"/>
    <property type="match status" value="1"/>
</dbReference>
<evidence type="ECO:0000256" key="1">
    <source>
        <dbReference type="ARBA" id="ARBA00004141"/>
    </source>
</evidence>
<dbReference type="InterPro" id="IPR002645">
    <property type="entry name" value="STAS_dom"/>
</dbReference>
<dbReference type="InterPro" id="IPR011547">
    <property type="entry name" value="SLC26A/SulP_dom"/>
</dbReference>
<dbReference type="AlphaFoldDB" id="A0A812LIT0"/>
<evidence type="ECO:0000313" key="9">
    <source>
        <dbReference type="Proteomes" id="UP000604046"/>
    </source>
</evidence>
<name>A0A812LIT0_9DINO</name>
<keyword evidence="5" id="KW-0175">Coiled coil</keyword>
<feature type="transmembrane region" description="Helical" evidence="6">
    <location>
        <begin position="37"/>
        <end position="59"/>
    </location>
</feature>